<dbReference type="GO" id="GO:0009249">
    <property type="term" value="P:protein lipoylation"/>
    <property type="evidence" value="ECO:0007669"/>
    <property type="project" value="InterPro"/>
</dbReference>
<dbReference type="UniPathway" id="UPA00538">
    <property type="reaction ID" value="UER00592"/>
</dbReference>
<dbReference type="Pfam" id="PF21948">
    <property type="entry name" value="LplA-B_cat"/>
    <property type="match status" value="1"/>
</dbReference>
<comment type="pathway">
    <text evidence="1">Protein modification; protein lipoylation via endogenous pathway; protein N(6)-(lipoyl)lysine from octanoyl-[acyl-carrier-protein]: step 1/2.</text>
</comment>
<dbReference type="KEGG" id="cci:CC1G_01675"/>
<dbReference type="GO" id="GO:0016874">
    <property type="term" value="F:ligase activity"/>
    <property type="evidence" value="ECO:0007669"/>
    <property type="project" value="UniProtKB-KW"/>
</dbReference>
<dbReference type="HOGENOM" id="CLU_035168_1_2_1"/>
<evidence type="ECO:0000256" key="3">
    <source>
        <dbReference type="ARBA" id="ARBA00012334"/>
    </source>
</evidence>
<dbReference type="PROSITE" id="PS51733">
    <property type="entry name" value="BPL_LPL_CATALYTIC"/>
    <property type="match status" value="1"/>
</dbReference>
<proteinExistence type="inferred from homology"/>
<dbReference type="PANTHER" id="PTHR10993">
    <property type="entry name" value="OCTANOYLTRANSFERASE"/>
    <property type="match status" value="1"/>
</dbReference>
<dbReference type="VEuPathDB" id="FungiDB:CC1G_01675"/>
<dbReference type="AlphaFoldDB" id="A8N2H5"/>
<dbReference type="GeneID" id="6005421"/>
<dbReference type="PROSITE" id="PS01313">
    <property type="entry name" value="LIPB"/>
    <property type="match status" value="1"/>
</dbReference>
<keyword evidence="8" id="KW-1185">Reference proteome</keyword>
<accession>A8N2H5</accession>
<comment type="caution">
    <text evidence="7">The sequence shown here is derived from an EMBL/GenBank/DDBJ whole genome shotgun (WGS) entry which is preliminary data.</text>
</comment>
<name>A8N2H5_COPC7</name>
<organism evidence="7 8">
    <name type="scientific">Coprinopsis cinerea (strain Okayama-7 / 130 / ATCC MYA-4618 / FGSC 9003)</name>
    <name type="common">Inky cap fungus</name>
    <name type="synonym">Hormographiella aspergillata</name>
    <dbReference type="NCBI Taxonomy" id="240176"/>
    <lineage>
        <taxon>Eukaryota</taxon>
        <taxon>Fungi</taxon>
        <taxon>Dikarya</taxon>
        <taxon>Basidiomycota</taxon>
        <taxon>Agaricomycotina</taxon>
        <taxon>Agaricomycetes</taxon>
        <taxon>Agaricomycetidae</taxon>
        <taxon>Agaricales</taxon>
        <taxon>Agaricineae</taxon>
        <taxon>Psathyrellaceae</taxon>
        <taxon>Coprinopsis</taxon>
    </lineage>
</organism>
<dbReference type="OrthoDB" id="19908at2759"/>
<dbReference type="InterPro" id="IPR004143">
    <property type="entry name" value="BPL_LPL_catalytic"/>
</dbReference>
<keyword evidence="7" id="KW-0436">Ligase</keyword>
<dbReference type="EMBL" id="AACS02000001">
    <property type="protein sequence ID" value="EAU92630.2"/>
    <property type="molecule type" value="Genomic_DNA"/>
</dbReference>
<dbReference type="STRING" id="240176.A8N2H5"/>
<evidence type="ECO:0000256" key="4">
    <source>
        <dbReference type="ARBA" id="ARBA00022679"/>
    </source>
</evidence>
<dbReference type="InterPro" id="IPR045864">
    <property type="entry name" value="aa-tRNA-synth_II/BPL/LPL"/>
</dbReference>
<dbReference type="Proteomes" id="UP000001861">
    <property type="component" value="Unassembled WGS sequence"/>
</dbReference>
<reference evidence="7 8" key="1">
    <citation type="journal article" date="2010" name="Proc. Natl. Acad. Sci. U.S.A.">
        <title>Insights into evolution of multicellular fungi from the assembled chromosomes of the mushroom Coprinopsis cinerea (Coprinus cinereus).</title>
        <authorList>
            <person name="Stajich J.E."/>
            <person name="Wilke S.K."/>
            <person name="Ahren D."/>
            <person name="Au C.H."/>
            <person name="Birren B.W."/>
            <person name="Borodovsky M."/>
            <person name="Burns C."/>
            <person name="Canback B."/>
            <person name="Casselton L.A."/>
            <person name="Cheng C.K."/>
            <person name="Deng J."/>
            <person name="Dietrich F.S."/>
            <person name="Fargo D.C."/>
            <person name="Farman M.L."/>
            <person name="Gathman A.C."/>
            <person name="Goldberg J."/>
            <person name="Guigo R."/>
            <person name="Hoegger P.J."/>
            <person name="Hooker J.B."/>
            <person name="Huggins A."/>
            <person name="James T.Y."/>
            <person name="Kamada T."/>
            <person name="Kilaru S."/>
            <person name="Kodira C."/>
            <person name="Kues U."/>
            <person name="Kupfer D."/>
            <person name="Kwan H.S."/>
            <person name="Lomsadze A."/>
            <person name="Li W."/>
            <person name="Lilly W.W."/>
            <person name="Ma L.J."/>
            <person name="Mackey A.J."/>
            <person name="Manning G."/>
            <person name="Martin F."/>
            <person name="Muraguchi H."/>
            <person name="Natvig D.O."/>
            <person name="Palmerini H."/>
            <person name="Ramesh M.A."/>
            <person name="Rehmeyer C.J."/>
            <person name="Roe B.A."/>
            <person name="Shenoy N."/>
            <person name="Stanke M."/>
            <person name="Ter-Hovhannisyan V."/>
            <person name="Tunlid A."/>
            <person name="Velagapudi R."/>
            <person name="Vision T.J."/>
            <person name="Zeng Q."/>
            <person name="Zolan M.E."/>
            <person name="Pukkila P.J."/>
        </authorList>
    </citation>
    <scope>NUCLEOTIDE SEQUENCE [LARGE SCALE GENOMIC DNA]</scope>
    <source>
        <strain evidence="8">Okayama-7 / 130 / ATCC MYA-4618 / FGSC 9003</strain>
    </source>
</reference>
<evidence type="ECO:0000313" key="7">
    <source>
        <dbReference type="EMBL" id="EAU92630.2"/>
    </source>
</evidence>
<dbReference type="InterPro" id="IPR000544">
    <property type="entry name" value="Octanoyltransferase"/>
</dbReference>
<evidence type="ECO:0000313" key="8">
    <source>
        <dbReference type="Proteomes" id="UP000001861"/>
    </source>
</evidence>
<dbReference type="NCBIfam" id="TIGR00214">
    <property type="entry name" value="lipB"/>
    <property type="match status" value="1"/>
</dbReference>
<dbReference type="EC" id="2.3.1.181" evidence="3"/>
<gene>
    <name evidence="7" type="ORF">CC1G_01675</name>
</gene>
<dbReference type="eggNOG" id="KOG0325">
    <property type="taxonomic scope" value="Eukaryota"/>
</dbReference>
<evidence type="ECO:0000256" key="1">
    <source>
        <dbReference type="ARBA" id="ARBA00004821"/>
    </source>
</evidence>
<dbReference type="OMA" id="TEEPMWY"/>
<sequence length="308" mass="34950">MGLHLPVIESTNSWFPVQELIAPAKPGRPNSAAITGRDNFFQTSQYQMRLPPIAYHVFRRPLPYQPTWNLQEKIHQIQLQQRRESSNHKDLLLLLEHRPVYTSGRRQTEPYIKDERERLTQIGADFVTATRGGQLTYHGPGQIVGYPLLDLSRYSPVMGARDYVCRMERLLQIHLKEAHAVDHCPSEHTGVFLDPRTKVASIGVQVRHRLTSHGFAINVTQEPCRWFDRIVACGLDDVRAGSIEGASGKALTVEGEMPGLIERFGRLYERDMVTLDLTEDSPINRAILVLEEEASAMGSWNRAPLDSH</sequence>
<dbReference type="InterPro" id="IPR020605">
    <property type="entry name" value="Octanoyltransferase_CS"/>
</dbReference>
<dbReference type="RefSeq" id="XP_001828995.2">
    <property type="nucleotide sequence ID" value="XM_001828943.2"/>
</dbReference>
<feature type="domain" description="BPL/LPL catalytic" evidence="6">
    <location>
        <begin position="86"/>
        <end position="272"/>
    </location>
</feature>
<dbReference type="FunCoup" id="A8N2H5">
    <property type="interactions" value="530"/>
</dbReference>
<keyword evidence="4" id="KW-0808">Transferase</keyword>
<evidence type="ECO:0000256" key="5">
    <source>
        <dbReference type="ARBA" id="ARBA00023315"/>
    </source>
</evidence>
<protein>
    <recommendedName>
        <fullName evidence="3">lipoyl(octanoyl) transferase</fullName>
        <ecNumber evidence="3">2.3.1.181</ecNumber>
    </recommendedName>
</protein>
<dbReference type="PANTHER" id="PTHR10993:SF7">
    <property type="entry name" value="LIPOYLTRANSFERASE 2, MITOCHONDRIAL-RELATED"/>
    <property type="match status" value="1"/>
</dbReference>
<dbReference type="GO" id="GO:0033819">
    <property type="term" value="F:lipoyl(octanoyl) transferase activity"/>
    <property type="evidence" value="ECO:0007669"/>
    <property type="project" value="UniProtKB-EC"/>
</dbReference>
<evidence type="ECO:0000256" key="2">
    <source>
        <dbReference type="ARBA" id="ARBA00007907"/>
    </source>
</evidence>
<dbReference type="Gene3D" id="3.30.930.10">
    <property type="entry name" value="Bira Bifunctional Protein, Domain 2"/>
    <property type="match status" value="1"/>
</dbReference>
<comment type="similarity">
    <text evidence="2">Belongs to the LipB family.</text>
</comment>
<evidence type="ECO:0000259" key="6">
    <source>
        <dbReference type="PROSITE" id="PS51733"/>
    </source>
</evidence>
<dbReference type="InParanoid" id="A8N2H5"/>
<dbReference type="SUPFAM" id="SSF55681">
    <property type="entry name" value="Class II aaRS and biotin synthetases"/>
    <property type="match status" value="1"/>
</dbReference>
<keyword evidence="5" id="KW-0012">Acyltransferase</keyword>